<evidence type="ECO:0000313" key="1">
    <source>
        <dbReference type="EMBL" id="MCU6797662.1"/>
    </source>
</evidence>
<dbReference type="NCBIfam" id="NF040785">
    <property type="entry name" value="CD3324_fam"/>
    <property type="match status" value="1"/>
</dbReference>
<dbReference type="Proteomes" id="UP001652445">
    <property type="component" value="Unassembled WGS sequence"/>
</dbReference>
<dbReference type="InterPro" id="IPR009057">
    <property type="entry name" value="Homeodomain-like_sf"/>
</dbReference>
<dbReference type="SUPFAM" id="SSF46689">
    <property type="entry name" value="Homeodomain-like"/>
    <property type="match status" value="1"/>
</dbReference>
<proteinExistence type="predicted"/>
<gene>
    <name evidence="1" type="ORF">OB236_36620</name>
</gene>
<protein>
    <submittedName>
        <fullName evidence="1">CD3324 family protein</fullName>
    </submittedName>
</protein>
<dbReference type="RefSeq" id="WP_262688409.1">
    <property type="nucleotide sequence ID" value="NZ_JAOQIO010000124.1"/>
</dbReference>
<evidence type="ECO:0000313" key="2">
    <source>
        <dbReference type="Proteomes" id="UP001652445"/>
    </source>
</evidence>
<comment type="caution">
    <text evidence="1">The sequence shown here is derived from an EMBL/GenBank/DDBJ whole genome shotgun (WGS) entry which is preliminary data.</text>
</comment>
<reference evidence="1 2" key="1">
    <citation type="submission" date="2022-09" db="EMBL/GenBank/DDBJ databases">
        <authorList>
            <person name="Han X.L."/>
            <person name="Wang Q."/>
            <person name="Lu T."/>
        </authorList>
    </citation>
    <scope>NUCLEOTIDE SEQUENCE [LARGE SCALE GENOMIC DNA]</scope>
    <source>
        <strain evidence="1 2">WQ 127069</strain>
    </source>
</reference>
<dbReference type="EMBL" id="JAOQIO010000124">
    <property type="protein sequence ID" value="MCU6797662.1"/>
    <property type="molecule type" value="Genomic_DNA"/>
</dbReference>
<dbReference type="InterPro" id="IPR049739">
    <property type="entry name" value="YraL-like"/>
</dbReference>
<name>A0ABT2USX3_9BACL</name>
<keyword evidence="2" id="KW-1185">Reference proteome</keyword>
<sequence>MKYVNAETILPQELLNEIQKYIHGVILYIPNPEGMHKKWGENSGGRQYFNARNEEIRGKFSKGVSIDQLSDLFCLSSYSIKKIIYSKK</sequence>
<accession>A0ABT2USX3</accession>
<organism evidence="1 2">
    <name type="scientific">Paenibacillus baimaensis</name>
    <dbReference type="NCBI Taxonomy" id="2982185"/>
    <lineage>
        <taxon>Bacteria</taxon>
        <taxon>Bacillati</taxon>
        <taxon>Bacillota</taxon>
        <taxon>Bacilli</taxon>
        <taxon>Bacillales</taxon>
        <taxon>Paenibacillaceae</taxon>
        <taxon>Paenibacillus</taxon>
    </lineage>
</organism>